<dbReference type="InterPro" id="IPR002018">
    <property type="entry name" value="CarbesteraseB"/>
</dbReference>
<feature type="domain" description="Carboxylesterase type B" evidence="4">
    <location>
        <begin position="212"/>
        <end position="461"/>
    </location>
</feature>
<feature type="transmembrane region" description="Helical" evidence="3">
    <location>
        <begin position="173"/>
        <end position="194"/>
    </location>
</feature>
<protein>
    <recommendedName>
        <fullName evidence="4">Carboxylesterase type B domain-containing protein</fullName>
    </recommendedName>
</protein>
<evidence type="ECO:0000313" key="5">
    <source>
        <dbReference type="EMBL" id="JAS28407.1"/>
    </source>
</evidence>
<keyword evidence="3" id="KW-0812">Transmembrane</keyword>
<evidence type="ECO:0000256" key="3">
    <source>
        <dbReference type="SAM" id="Phobius"/>
    </source>
</evidence>
<proteinExistence type="predicted"/>
<dbReference type="InterPro" id="IPR029058">
    <property type="entry name" value="AB_hydrolase_fold"/>
</dbReference>
<organism evidence="5">
    <name type="scientific">Clastoptera arizonana</name>
    <name type="common">Arizona spittle bug</name>
    <dbReference type="NCBI Taxonomy" id="38151"/>
    <lineage>
        <taxon>Eukaryota</taxon>
        <taxon>Metazoa</taxon>
        <taxon>Ecdysozoa</taxon>
        <taxon>Arthropoda</taxon>
        <taxon>Hexapoda</taxon>
        <taxon>Insecta</taxon>
        <taxon>Pterygota</taxon>
        <taxon>Neoptera</taxon>
        <taxon>Paraneoptera</taxon>
        <taxon>Hemiptera</taxon>
        <taxon>Auchenorrhyncha</taxon>
        <taxon>Cercopoidea</taxon>
        <taxon>Clastopteridae</taxon>
        <taxon>Clastoptera</taxon>
    </lineage>
</organism>
<dbReference type="Gene3D" id="3.40.50.1820">
    <property type="entry name" value="alpha/beta hydrolase"/>
    <property type="match status" value="1"/>
</dbReference>
<feature type="compositionally biased region" description="Basic and acidic residues" evidence="2">
    <location>
        <begin position="51"/>
        <end position="62"/>
    </location>
</feature>
<name>A0A1B6DRV0_9HEMI</name>
<dbReference type="Pfam" id="PF00135">
    <property type="entry name" value="COesterase"/>
    <property type="match status" value="1"/>
</dbReference>
<sequence length="482" mass="53119">GTDLLEPPFTATTVGSDEEKGEQDKNKTRKFTFTNPFTKKKKEPGPNQASESDKKEEEEVPIEKRPGFLNAIKLPLVSVIPRKLRSTKENNLEEEIRGPAGLASMETLDDSNGSQKVNDTKDEGMETVKLDSSSDEKNSSDVEKGIVFGHEKMFNFNRTLWSNRKELILKHKFISVGVLIFLLLLLFIIIMALAGPRHLPVYSAINGSYVTAQTSCGNVEGLLEDGVAVFRGIPYALPPIKDLRWASPDVYDSLHKCWNGTLKVHNKTDSCVQIYPNGTVGGSEDCLTLDIMTPEVRYFSPLPVVVLIGSDTFSGGSPGLLDLPPPGLVRERDVVFVRPNFRLGILGFFASSVLSQSTHPPSSGNYALKDIVAVLNWVKLNIQHFGGDARSVTVVGYKAGATLVSALLATRKVEDLFKQAWLSSGSAILPTSTMTDTITDYQNNYIPPLRCSEQDINCFKSLVSIKNLFYERSTTLLYSCTK</sequence>
<dbReference type="PANTHER" id="PTHR11559">
    <property type="entry name" value="CARBOXYLESTERASE"/>
    <property type="match status" value="1"/>
</dbReference>
<reference evidence="5" key="1">
    <citation type="submission" date="2015-12" db="EMBL/GenBank/DDBJ databases">
        <title>De novo transcriptome assembly of four potential Pierce s Disease insect vectors from Arizona vineyards.</title>
        <authorList>
            <person name="Tassone E.E."/>
        </authorList>
    </citation>
    <scope>NUCLEOTIDE SEQUENCE</scope>
</reference>
<evidence type="ECO:0000256" key="1">
    <source>
        <dbReference type="ARBA" id="ARBA00023180"/>
    </source>
</evidence>
<feature type="region of interest" description="Disordered" evidence="2">
    <location>
        <begin position="90"/>
        <end position="141"/>
    </location>
</feature>
<dbReference type="EMBL" id="GEDC01008891">
    <property type="protein sequence ID" value="JAS28407.1"/>
    <property type="molecule type" value="Transcribed_RNA"/>
</dbReference>
<evidence type="ECO:0000256" key="2">
    <source>
        <dbReference type="SAM" id="MobiDB-lite"/>
    </source>
</evidence>
<dbReference type="AlphaFoldDB" id="A0A1B6DRV0"/>
<dbReference type="SUPFAM" id="SSF53474">
    <property type="entry name" value="alpha/beta-Hydrolases"/>
    <property type="match status" value="1"/>
</dbReference>
<evidence type="ECO:0000259" key="4">
    <source>
        <dbReference type="Pfam" id="PF00135"/>
    </source>
</evidence>
<keyword evidence="1" id="KW-0325">Glycoprotein</keyword>
<feature type="non-terminal residue" evidence="5">
    <location>
        <position position="1"/>
    </location>
</feature>
<accession>A0A1B6DRV0</accession>
<feature type="region of interest" description="Disordered" evidence="2">
    <location>
        <begin position="1"/>
        <end position="62"/>
    </location>
</feature>
<dbReference type="InterPro" id="IPR050309">
    <property type="entry name" value="Type-B_Carboxylest/Lipase"/>
</dbReference>
<keyword evidence="3" id="KW-0472">Membrane</keyword>
<gene>
    <name evidence="5" type="ORF">g.4606</name>
</gene>
<feature type="compositionally biased region" description="Basic and acidic residues" evidence="2">
    <location>
        <begin position="118"/>
        <end position="141"/>
    </location>
</feature>
<keyword evidence="3" id="KW-1133">Transmembrane helix</keyword>